<dbReference type="PROSITE" id="PS50088">
    <property type="entry name" value="ANK_REPEAT"/>
    <property type="match status" value="1"/>
</dbReference>
<name>A0A2P6TYJ2_CHLSO</name>
<evidence type="ECO:0000259" key="8">
    <source>
        <dbReference type="PROSITE" id="PS50103"/>
    </source>
</evidence>
<organism evidence="9 10">
    <name type="scientific">Chlorella sorokiniana</name>
    <name type="common">Freshwater green alga</name>
    <dbReference type="NCBI Taxonomy" id="3076"/>
    <lineage>
        <taxon>Eukaryota</taxon>
        <taxon>Viridiplantae</taxon>
        <taxon>Chlorophyta</taxon>
        <taxon>core chlorophytes</taxon>
        <taxon>Trebouxiophyceae</taxon>
        <taxon>Chlorellales</taxon>
        <taxon>Chlorellaceae</taxon>
        <taxon>Chlorella clade</taxon>
        <taxon>Chlorella</taxon>
    </lineage>
</organism>
<evidence type="ECO:0000256" key="3">
    <source>
        <dbReference type="ARBA" id="ARBA00022833"/>
    </source>
</evidence>
<dbReference type="SMART" id="SM00248">
    <property type="entry name" value="ANK"/>
    <property type="match status" value="2"/>
</dbReference>
<evidence type="ECO:0000256" key="4">
    <source>
        <dbReference type="ARBA" id="ARBA00023125"/>
    </source>
</evidence>
<dbReference type="GO" id="GO:0008270">
    <property type="term" value="F:zinc ion binding"/>
    <property type="evidence" value="ECO:0007669"/>
    <property type="project" value="UniProtKB-KW"/>
</dbReference>
<dbReference type="GO" id="GO:0010468">
    <property type="term" value="P:regulation of gene expression"/>
    <property type="evidence" value="ECO:0007669"/>
    <property type="project" value="UniProtKB-ARBA"/>
</dbReference>
<protein>
    <submittedName>
        <fullName evidence="9">Zinc finger CCCH domain-containing 66-like</fullName>
    </submittedName>
</protein>
<keyword evidence="2 6" id="KW-0863">Zinc-finger</keyword>
<keyword evidence="5" id="KW-0040">ANK repeat</keyword>
<dbReference type="PANTHER" id="PTHR14493:SF50">
    <property type="entry name" value="RING FINGER PROTEIN UNKEMPT"/>
    <property type="match status" value="1"/>
</dbReference>
<comment type="caution">
    <text evidence="9">The sequence shown here is derived from an EMBL/GenBank/DDBJ whole genome shotgun (WGS) entry which is preliminary data.</text>
</comment>
<dbReference type="PANTHER" id="PTHR14493">
    <property type="entry name" value="UNKEMPT FAMILY MEMBER"/>
    <property type="match status" value="1"/>
</dbReference>
<gene>
    <name evidence="9" type="ORF">C2E21_2663</name>
</gene>
<dbReference type="AlphaFoldDB" id="A0A2P6TYJ2"/>
<feature type="compositionally biased region" description="Low complexity" evidence="7">
    <location>
        <begin position="123"/>
        <end position="134"/>
    </location>
</feature>
<dbReference type="InterPro" id="IPR000571">
    <property type="entry name" value="Znf_CCCH"/>
</dbReference>
<reference evidence="9 10" key="1">
    <citation type="journal article" date="2018" name="Plant J.">
        <title>Genome sequences of Chlorella sorokiniana UTEX 1602 and Micractinium conductrix SAG 241.80: implications to maltose excretion by a green alga.</title>
        <authorList>
            <person name="Arriola M.B."/>
            <person name="Velmurugan N."/>
            <person name="Zhang Y."/>
            <person name="Plunkett M.H."/>
            <person name="Hondzo H."/>
            <person name="Barney B.M."/>
        </authorList>
    </citation>
    <scope>NUCLEOTIDE SEQUENCE [LARGE SCALE GENOMIC DNA]</scope>
    <source>
        <strain evidence="10">UTEX 1602</strain>
    </source>
</reference>
<dbReference type="PROSITE" id="PS50103">
    <property type="entry name" value="ZF_C3H1"/>
    <property type="match status" value="1"/>
</dbReference>
<proteinExistence type="predicted"/>
<keyword evidence="4" id="KW-0238">DNA-binding</keyword>
<dbReference type="InterPro" id="IPR036770">
    <property type="entry name" value="Ankyrin_rpt-contain_sf"/>
</dbReference>
<dbReference type="EMBL" id="LHPG02000004">
    <property type="protein sequence ID" value="PRW59139.1"/>
    <property type="molecule type" value="Genomic_DNA"/>
</dbReference>
<feature type="zinc finger region" description="C3H1-type" evidence="6">
    <location>
        <begin position="189"/>
        <end position="216"/>
    </location>
</feature>
<evidence type="ECO:0000313" key="9">
    <source>
        <dbReference type="EMBL" id="PRW59139.1"/>
    </source>
</evidence>
<evidence type="ECO:0000313" key="10">
    <source>
        <dbReference type="Proteomes" id="UP000239899"/>
    </source>
</evidence>
<dbReference type="OrthoDB" id="410307at2759"/>
<keyword evidence="10" id="KW-1185">Reference proteome</keyword>
<evidence type="ECO:0000256" key="6">
    <source>
        <dbReference type="PROSITE-ProRule" id="PRU00723"/>
    </source>
</evidence>
<evidence type="ECO:0000256" key="2">
    <source>
        <dbReference type="ARBA" id="ARBA00022771"/>
    </source>
</evidence>
<dbReference type="Gene3D" id="1.25.40.20">
    <property type="entry name" value="Ankyrin repeat-containing domain"/>
    <property type="match status" value="1"/>
</dbReference>
<feature type="compositionally biased region" description="Polar residues" evidence="7">
    <location>
        <begin position="277"/>
        <end position="291"/>
    </location>
</feature>
<dbReference type="Pfam" id="PF00642">
    <property type="entry name" value="zf-CCCH"/>
    <property type="match status" value="1"/>
</dbReference>
<dbReference type="GO" id="GO:0003677">
    <property type="term" value="F:DNA binding"/>
    <property type="evidence" value="ECO:0007669"/>
    <property type="project" value="UniProtKB-KW"/>
</dbReference>
<dbReference type="InterPro" id="IPR057444">
    <property type="entry name" value="Znf-CCCH_AtC3H23-like"/>
</dbReference>
<dbReference type="Gene3D" id="3.30.1370.210">
    <property type="match status" value="1"/>
</dbReference>
<evidence type="ECO:0000256" key="5">
    <source>
        <dbReference type="PROSITE-ProRule" id="PRU00023"/>
    </source>
</evidence>
<feature type="domain" description="C3H1-type" evidence="8">
    <location>
        <begin position="189"/>
        <end position="216"/>
    </location>
</feature>
<dbReference type="SMART" id="SM00356">
    <property type="entry name" value="ZnF_C3H1"/>
    <property type="match status" value="2"/>
</dbReference>
<dbReference type="SUPFAM" id="SSF48403">
    <property type="entry name" value="Ankyrin repeat"/>
    <property type="match status" value="1"/>
</dbReference>
<dbReference type="Pfam" id="PF25512">
    <property type="entry name" value="zf-CCCH_AtC3H23"/>
    <property type="match status" value="1"/>
</dbReference>
<evidence type="ECO:0000256" key="1">
    <source>
        <dbReference type="ARBA" id="ARBA00022723"/>
    </source>
</evidence>
<feature type="compositionally biased region" description="Polar residues" evidence="7">
    <location>
        <begin position="110"/>
        <end position="122"/>
    </location>
</feature>
<keyword evidence="3 6" id="KW-0862">Zinc</keyword>
<feature type="region of interest" description="Disordered" evidence="7">
    <location>
        <begin position="253"/>
        <end position="297"/>
    </location>
</feature>
<dbReference type="InterPro" id="IPR045234">
    <property type="entry name" value="Unkempt-like"/>
</dbReference>
<accession>A0A2P6TYJ2</accession>
<dbReference type="Proteomes" id="UP000239899">
    <property type="component" value="Unassembled WGS sequence"/>
</dbReference>
<dbReference type="InterPro" id="IPR002110">
    <property type="entry name" value="Ankyrin_rpt"/>
</dbReference>
<keyword evidence="1 6" id="KW-0479">Metal-binding</keyword>
<evidence type="ECO:0000256" key="7">
    <source>
        <dbReference type="SAM" id="MobiDB-lite"/>
    </source>
</evidence>
<sequence length="496" mass="51152">MEAPLAAALAALAKDDVAALSAAVGAGLSIDGFYWHAGQQRSLLQLAALAGAACCAAALLAAGAAVDAPSPSDGNTALHCACSTASSGTARTIALLMKGGASRAALNHARQTPSDLLEQETSQAACQQPEAAAPADSDLLRPEYCTDDFRMFSFKIDCCPRLAESHDWTLCPFQHPGEKARRRDPRCFKYHGVPCPDFRKGTCKRGDACTYAHGVFECWLHPSRYRTQLCKEGAGCRRSVCFFAHSVDQLREPTMTAGDSQPGSPRGPLAVAEESQETSPRSWSPNPASSEDSVKLLHSSTESLPSGLWVSAGRHPLACSTDSSLSSTPVGPISTLSGSCGTGDSLQRTLSTLSLTSEDMTQAIAFQHTGGVGIPSHAALLAATAAANWPMSSSPEAIALLSGSTSPLASSLPSMLLPDAAAVQAAVQAAAMQHQLSMFQASGTSLLTAASADPASLLAAATGGRQPLLPLSLNLAHQHYSAAPPAAPASCYSLGL</sequence>
<feature type="repeat" description="ANK" evidence="5">
    <location>
        <begin position="73"/>
        <end position="108"/>
    </location>
</feature>
<feature type="region of interest" description="Disordered" evidence="7">
    <location>
        <begin position="110"/>
        <end position="134"/>
    </location>
</feature>